<dbReference type="GO" id="GO:0005524">
    <property type="term" value="F:ATP binding"/>
    <property type="evidence" value="ECO:0007669"/>
    <property type="project" value="InterPro"/>
</dbReference>
<feature type="transmembrane region" description="Helical" evidence="8">
    <location>
        <begin position="129"/>
        <end position="151"/>
    </location>
</feature>
<feature type="transmembrane region" description="Helical" evidence="8">
    <location>
        <begin position="219"/>
        <end position="238"/>
    </location>
</feature>
<dbReference type="InterPro" id="IPR036412">
    <property type="entry name" value="HAD-like_sf"/>
</dbReference>
<dbReference type="SUPFAM" id="SSF55008">
    <property type="entry name" value="HMA, heavy metal-associated domain"/>
    <property type="match status" value="1"/>
</dbReference>
<dbReference type="Gene3D" id="3.40.50.1000">
    <property type="entry name" value="HAD superfamily/HAD-like"/>
    <property type="match status" value="1"/>
</dbReference>
<dbReference type="SUPFAM" id="SSF81653">
    <property type="entry name" value="Calcium ATPase, transduction domain A"/>
    <property type="match status" value="1"/>
</dbReference>
<dbReference type="GeneID" id="63733193"/>
<accession>A0A1L9PR54</accession>
<dbReference type="PANTHER" id="PTHR43520:SF32">
    <property type="entry name" value="COPPER RESISTANCE P-TYPE ATPASE (EUROFUNG)"/>
    <property type="match status" value="1"/>
</dbReference>
<dbReference type="Gene3D" id="3.40.1110.10">
    <property type="entry name" value="Calcium-transporting ATPase, cytoplasmic domain N"/>
    <property type="match status" value="1"/>
</dbReference>
<protein>
    <recommendedName>
        <fullName evidence="9">HMA domain-containing protein</fullName>
    </recommendedName>
</protein>
<dbReference type="STRING" id="1036611.A0A1L9PR54"/>
<comment type="similarity">
    <text evidence="2">Belongs to the cation transport ATPase (P-type) (TC 3.A.3) family. Type IB subfamily.</text>
</comment>
<keyword evidence="5" id="KW-1278">Translocase</keyword>
<feature type="transmembrane region" description="Helical" evidence="8">
    <location>
        <begin position="406"/>
        <end position="425"/>
    </location>
</feature>
<dbReference type="InterPro" id="IPR023214">
    <property type="entry name" value="HAD_sf"/>
</dbReference>
<dbReference type="Pfam" id="PF00403">
    <property type="entry name" value="HMA"/>
    <property type="match status" value="1"/>
</dbReference>
<evidence type="ECO:0000259" key="9">
    <source>
        <dbReference type="PROSITE" id="PS50846"/>
    </source>
</evidence>
<reference evidence="11" key="1">
    <citation type="journal article" date="2017" name="Genome Biol.">
        <title>Comparative genomics reveals high biological diversity and specific adaptations in the industrially and medically important fungal genus Aspergillus.</title>
        <authorList>
            <person name="de Vries R.P."/>
            <person name="Riley R."/>
            <person name="Wiebenga A."/>
            <person name="Aguilar-Osorio G."/>
            <person name="Amillis S."/>
            <person name="Uchima C.A."/>
            <person name="Anderluh G."/>
            <person name="Asadollahi M."/>
            <person name="Askin M."/>
            <person name="Barry K."/>
            <person name="Battaglia E."/>
            <person name="Bayram O."/>
            <person name="Benocci T."/>
            <person name="Braus-Stromeyer S.A."/>
            <person name="Caldana C."/>
            <person name="Canovas D."/>
            <person name="Cerqueira G.C."/>
            <person name="Chen F."/>
            <person name="Chen W."/>
            <person name="Choi C."/>
            <person name="Clum A."/>
            <person name="Dos Santos R.A."/>
            <person name="Damasio A.R."/>
            <person name="Diallinas G."/>
            <person name="Emri T."/>
            <person name="Fekete E."/>
            <person name="Flipphi M."/>
            <person name="Freyberg S."/>
            <person name="Gallo A."/>
            <person name="Gournas C."/>
            <person name="Habgood R."/>
            <person name="Hainaut M."/>
            <person name="Harispe M.L."/>
            <person name="Henrissat B."/>
            <person name="Hilden K.S."/>
            <person name="Hope R."/>
            <person name="Hossain A."/>
            <person name="Karabika E."/>
            <person name="Karaffa L."/>
            <person name="Karanyi Z."/>
            <person name="Krasevec N."/>
            <person name="Kuo A."/>
            <person name="Kusch H."/>
            <person name="LaButti K."/>
            <person name="Lagendijk E.L."/>
            <person name="Lapidus A."/>
            <person name="Levasseur A."/>
            <person name="Lindquist E."/>
            <person name="Lipzen A."/>
            <person name="Logrieco A.F."/>
            <person name="MacCabe A."/>
            <person name="Maekelae M.R."/>
            <person name="Malavazi I."/>
            <person name="Melin P."/>
            <person name="Meyer V."/>
            <person name="Mielnichuk N."/>
            <person name="Miskei M."/>
            <person name="Molnar A.P."/>
            <person name="Mule G."/>
            <person name="Ngan C.Y."/>
            <person name="Orejas M."/>
            <person name="Orosz E."/>
            <person name="Ouedraogo J.P."/>
            <person name="Overkamp K.M."/>
            <person name="Park H.-S."/>
            <person name="Perrone G."/>
            <person name="Piumi F."/>
            <person name="Punt P.J."/>
            <person name="Ram A.F."/>
            <person name="Ramon A."/>
            <person name="Rauscher S."/>
            <person name="Record E."/>
            <person name="Riano-Pachon D.M."/>
            <person name="Robert V."/>
            <person name="Roehrig J."/>
            <person name="Ruller R."/>
            <person name="Salamov A."/>
            <person name="Salih N.S."/>
            <person name="Samson R.A."/>
            <person name="Sandor E."/>
            <person name="Sanguinetti M."/>
            <person name="Schuetze T."/>
            <person name="Sepcic K."/>
            <person name="Shelest E."/>
            <person name="Sherlock G."/>
            <person name="Sophianopoulou V."/>
            <person name="Squina F.M."/>
            <person name="Sun H."/>
            <person name="Susca A."/>
            <person name="Todd R.B."/>
            <person name="Tsang A."/>
            <person name="Unkles S.E."/>
            <person name="van de Wiele N."/>
            <person name="van Rossen-Uffink D."/>
            <person name="Oliveira J.V."/>
            <person name="Vesth T.C."/>
            <person name="Visser J."/>
            <person name="Yu J.-H."/>
            <person name="Zhou M."/>
            <person name="Andersen M.R."/>
            <person name="Archer D.B."/>
            <person name="Baker S.E."/>
            <person name="Benoit I."/>
            <person name="Brakhage A.A."/>
            <person name="Braus G.H."/>
            <person name="Fischer R."/>
            <person name="Frisvad J.C."/>
            <person name="Goldman G.H."/>
            <person name="Houbraken J."/>
            <person name="Oakley B."/>
            <person name="Pocsi I."/>
            <person name="Scazzocchio C."/>
            <person name="Seiboth B."/>
            <person name="vanKuyk P.A."/>
            <person name="Wortman J."/>
            <person name="Dyer P.S."/>
            <person name="Grigoriev I.V."/>
        </authorList>
    </citation>
    <scope>NUCLEOTIDE SEQUENCE [LARGE SCALE GENOMIC DNA]</scope>
    <source>
        <strain evidence="11">CBS 583.65</strain>
    </source>
</reference>
<dbReference type="GO" id="GO:0016020">
    <property type="term" value="C:membrane"/>
    <property type="evidence" value="ECO:0007669"/>
    <property type="project" value="UniProtKB-SubCell"/>
</dbReference>
<name>A0A1L9PR54_ASPVE</name>
<dbReference type="Pfam" id="PF00122">
    <property type="entry name" value="E1-E2_ATPase"/>
    <property type="match status" value="1"/>
</dbReference>
<comment type="subcellular location">
    <subcellularLocation>
        <location evidence="1">Membrane</location>
    </subcellularLocation>
</comment>
<dbReference type="EMBL" id="KV878131">
    <property type="protein sequence ID" value="OJJ03915.1"/>
    <property type="molecule type" value="Genomic_DNA"/>
</dbReference>
<dbReference type="Gene3D" id="3.30.70.100">
    <property type="match status" value="1"/>
</dbReference>
<sequence length="783" mass="84135">MASWPRWITEDNRFSTVDPVLGKQDSADSRKACAAVLTRARLTCSSCVDDVENACLSVPGVFAAHVSLQSLTARIVYDPELANPEILASEVDQIGFGAVPQEEDEEEWISQWLTAARSKDDTVREWTRAFTLSAALSGLVFIVEVVGGRILSPVSLFLIRSIIVVPSIWLSAAIHKEAWRATMRGRPNASLLSSCGLIATLVAGLYGDLDALTQNNNSASMQFSMTSACLLMTVIIGGRVTKCHFSQRSSQYPAALASALPQSANLMRNAGCMGEDTVSVPIDMLRCGDVIRVDPQENFPVDGNIVKGHTSVRETVINGELTPKSIDPGASIYAGSSNGLGVVFIEVCAVKSETWLGQTLKAMAQSGEAKSNMSHFADRLLGRFSVIVIIISTVAGVYHWSQGASIQMVLTRIATVLLCACPCTLDMGMSACLMSAVSAASKAGILLNPGFHIDNSANARAIVFDKTGTLTTGELQIQGSYLENDWSDGAQCELFWNLVGVLSRSSEHPVSRLLCAQLQREDKEDFGDIELLSHEECPGLGMTGIVSHAGAKFNVIVGNQRLLQMNNIYIATELPDRPKSFLPVGNVYIAIDNALAGRIAYTDTIAKGASHLIHTLHSRGLSTFIMTGDSKAPATAVAECIGIPASNVYASLLPHQKAEQIQRLEGQCGHTVMVGDNANDIPGLLAATFGFFLFHRPPSRNNILSQLQSEADAILLPNTENGPEIHDMERVSYALGLIRATSRRMHQILSFSLVYNAVALCLASGLISGVMPEGKQSWLSLEP</sequence>
<keyword evidence="11" id="KW-1185">Reference proteome</keyword>
<organism evidence="10 11">
    <name type="scientific">Aspergillus versicolor CBS 583.65</name>
    <dbReference type="NCBI Taxonomy" id="1036611"/>
    <lineage>
        <taxon>Eukaryota</taxon>
        <taxon>Fungi</taxon>
        <taxon>Dikarya</taxon>
        <taxon>Ascomycota</taxon>
        <taxon>Pezizomycotina</taxon>
        <taxon>Eurotiomycetes</taxon>
        <taxon>Eurotiomycetidae</taxon>
        <taxon>Eurotiales</taxon>
        <taxon>Aspergillaceae</taxon>
        <taxon>Aspergillus</taxon>
        <taxon>Aspergillus subgen. Nidulantes</taxon>
    </lineage>
</organism>
<dbReference type="InterPro" id="IPR023299">
    <property type="entry name" value="ATPase_P-typ_cyto_dom_N"/>
</dbReference>
<dbReference type="VEuPathDB" id="FungiDB:ASPVEDRAFT_85336"/>
<evidence type="ECO:0000313" key="11">
    <source>
        <dbReference type="Proteomes" id="UP000184073"/>
    </source>
</evidence>
<dbReference type="Gene3D" id="2.70.150.10">
    <property type="entry name" value="Calcium-transporting ATPase, cytoplasmic transduction domain A"/>
    <property type="match status" value="1"/>
</dbReference>
<dbReference type="SUPFAM" id="SSF56784">
    <property type="entry name" value="HAD-like"/>
    <property type="match status" value="1"/>
</dbReference>
<dbReference type="InterPro" id="IPR059000">
    <property type="entry name" value="ATPase_P-type_domA"/>
</dbReference>
<keyword evidence="6 8" id="KW-1133">Transmembrane helix</keyword>
<dbReference type="InterPro" id="IPR006121">
    <property type="entry name" value="HMA_dom"/>
</dbReference>
<dbReference type="GO" id="GO:0055070">
    <property type="term" value="P:copper ion homeostasis"/>
    <property type="evidence" value="ECO:0007669"/>
    <property type="project" value="TreeGrafter"/>
</dbReference>
<evidence type="ECO:0000256" key="5">
    <source>
        <dbReference type="ARBA" id="ARBA00022967"/>
    </source>
</evidence>
<dbReference type="RefSeq" id="XP_040669677.1">
    <property type="nucleotide sequence ID" value="XM_040817682.1"/>
</dbReference>
<dbReference type="InterPro" id="IPR018303">
    <property type="entry name" value="ATPase_P-typ_P_site"/>
</dbReference>
<dbReference type="NCBIfam" id="TIGR01494">
    <property type="entry name" value="ATPase_P-type"/>
    <property type="match status" value="1"/>
</dbReference>
<dbReference type="OrthoDB" id="432719at2759"/>
<evidence type="ECO:0000256" key="2">
    <source>
        <dbReference type="ARBA" id="ARBA00006024"/>
    </source>
</evidence>
<dbReference type="InterPro" id="IPR036163">
    <property type="entry name" value="HMA_dom_sf"/>
</dbReference>
<evidence type="ECO:0000256" key="6">
    <source>
        <dbReference type="ARBA" id="ARBA00022989"/>
    </source>
</evidence>
<gene>
    <name evidence="10" type="ORF">ASPVEDRAFT_85336</name>
</gene>
<evidence type="ECO:0000256" key="1">
    <source>
        <dbReference type="ARBA" id="ARBA00004370"/>
    </source>
</evidence>
<feature type="transmembrane region" description="Helical" evidence="8">
    <location>
        <begin position="748"/>
        <end position="771"/>
    </location>
</feature>
<dbReference type="CDD" id="cd00371">
    <property type="entry name" value="HMA"/>
    <property type="match status" value="1"/>
</dbReference>
<evidence type="ECO:0000256" key="7">
    <source>
        <dbReference type="ARBA" id="ARBA00023136"/>
    </source>
</evidence>
<keyword evidence="7 8" id="KW-0472">Membrane</keyword>
<feature type="transmembrane region" description="Helical" evidence="8">
    <location>
        <begin position="157"/>
        <end position="175"/>
    </location>
</feature>
<evidence type="ECO:0000256" key="4">
    <source>
        <dbReference type="ARBA" id="ARBA00022723"/>
    </source>
</evidence>
<evidence type="ECO:0000313" key="10">
    <source>
        <dbReference type="EMBL" id="OJJ03915.1"/>
    </source>
</evidence>
<dbReference type="GO" id="GO:0005507">
    <property type="term" value="F:copper ion binding"/>
    <property type="evidence" value="ECO:0007669"/>
    <property type="project" value="TreeGrafter"/>
</dbReference>
<dbReference type="GO" id="GO:0016887">
    <property type="term" value="F:ATP hydrolysis activity"/>
    <property type="evidence" value="ECO:0007669"/>
    <property type="project" value="InterPro"/>
</dbReference>
<dbReference type="PROSITE" id="PS00154">
    <property type="entry name" value="ATPASE_E1_E2"/>
    <property type="match status" value="1"/>
</dbReference>
<dbReference type="InterPro" id="IPR001757">
    <property type="entry name" value="P_typ_ATPase"/>
</dbReference>
<dbReference type="GO" id="GO:0043682">
    <property type="term" value="F:P-type divalent copper transporter activity"/>
    <property type="evidence" value="ECO:0007669"/>
    <property type="project" value="TreeGrafter"/>
</dbReference>
<proteinExistence type="inferred from homology"/>
<keyword evidence="3 8" id="KW-0812">Transmembrane</keyword>
<dbReference type="AlphaFoldDB" id="A0A1L9PR54"/>
<feature type="transmembrane region" description="Helical" evidence="8">
    <location>
        <begin position="380"/>
        <end position="400"/>
    </location>
</feature>
<dbReference type="PANTHER" id="PTHR43520">
    <property type="entry name" value="ATP7, ISOFORM B"/>
    <property type="match status" value="1"/>
</dbReference>
<keyword evidence="4" id="KW-0479">Metal-binding</keyword>
<dbReference type="InterPro" id="IPR008250">
    <property type="entry name" value="ATPase_P-typ_transduc_dom_A_sf"/>
</dbReference>
<feature type="domain" description="HMA" evidence="9">
    <location>
        <begin position="33"/>
        <end position="99"/>
    </location>
</feature>
<feature type="transmembrane region" description="Helical" evidence="8">
    <location>
        <begin position="187"/>
        <end position="207"/>
    </location>
</feature>
<evidence type="ECO:0000256" key="8">
    <source>
        <dbReference type="SAM" id="Phobius"/>
    </source>
</evidence>
<dbReference type="Pfam" id="PF00702">
    <property type="entry name" value="Hydrolase"/>
    <property type="match status" value="1"/>
</dbReference>
<dbReference type="PRINTS" id="PR00119">
    <property type="entry name" value="CATATPASE"/>
</dbReference>
<dbReference type="PROSITE" id="PS50846">
    <property type="entry name" value="HMA_2"/>
    <property type="match status" value="1"/>
</dbReference>
<evidence type="ECO:0000256" key="3">
    <source>
        <dbReference type="ARBA" id="ARBA00022692"/>
    </source>
</evidence>
<dbReference type="Proteomes" id="UP000184073">
    <property type="component" value="Unassembled WGS sequence"/>
</dbReference>